<gene>
    <name evidence="5" type="ORF">BSK56_13845</name>
</gene>
<reference evidence="5 6" key="1">
    <citation type="submission" date="2016-10" db="EMBL/GenBank/DDBJ databases">
        <title>Paenibacillus species isolates.</title>
        <authorList>
            <person name="Beno S.M."/>
        </authorList>
    </citation>
    <scope>NUCLEOTIDE SEQUENCE [LARGE SCALE GENOMIC DNA]</scope>
    <source>
        <strain evidence="5 6">FSL H7-0744</strain>
    </source>
</reference>
<sequence>MVQHNLGPRPIMFVCHSLGGLLTKQILRMASDEGDNSPERLVFESTRAVLFLATPHQGADLATLVAKFRLAFPTLAIEDLKAHNAHLRDLFEWYRNHVDESIKTRTYYESRRVKDALLIVNPSSSHPGVGANPIPLDEDHLSIAKPVNRNSQVYTATKMLLQECLIDPPIFQGYRKDIEVLSKQTKATLTDLSELSILRVGKGEIKVIRRCVHEIRDQIEEQSIVVVGEPGTGKSGVLYDLVNALIEEGRDTVFLAVDHITAKTHSELKEQLGINHELEEVLTNWNGDKPAFLIIDALDAARSEQTVHLLTTLLARVVRRNDRWNVITSIRKFDLRHNREIRNIFSGQPPIEEYCDFELKNTCHVQIPEFSDEELSIVSQQSLLLQTLIETADETMKQLLHVPFNLRLMGELIGEGTSIVHLTPIRTQLELLDRYWEERIIQPHDGRRDAREDILRYAVSYMVKHRTLRVPRGFAATPESTRELDQILSKHVLIEWQPSLTFSPDSSNLTFAHHVLFDYAVERMLIRSQVDVTQMLASDPNLVLIIRPSFDMHFQHVWSQDHSRSHFWNLVFRFMKSVNIPEIAKLVGPVTAARFSVSMSDLSPVIQGIECMPTKSIGEEALLHTVRALSALESTEFTNLLTGKTASPWAELVEHLSKQLSDKNEYIIRILLSLLCKHLTNLTTKQLEHVGAASRNYLDYVWSRENSLEGLVTLAIPWVCQTYHSNIIESSSLLKRVLQKERLSNFGYLEIPWLAYNVKNIMNYDPAFVKELYISAFSYIEDSKDTTTLGGSKILSLRSNRRQDYESGLYQLAEDFTHFIEIAPIEAITALITIVENHVLTKQIYLSVDELQDNFLVDGINAIIYADNSYIWDTGIHSPGDEINNMLDAFQAYLTGLSKDLSKIGNLQQIVIIFIKHNRMAVLWRRLLISGTYSPSTLGLEIRFLGWTLPVLKCQDTSNVVGDYLGAVYSYLSLEDRQKIEFIIHSIPSTLESENLLQGERIRDRLLKKLPLEYVCTSDTRERISELNLFEKADTESPDFPIWESSEYSSRDYLADEGVPVDEAANLRIQELELPVKLFCEEHRNSHPTLEAVKLILPNLRELWEALSNAETDGVHPKQHNHSWGYLAEACSRATKCGDINYDEEMGKFLLSVLLAASQNPEPMSSSHDDQFDETPSWGKPAARIDAAEALTELARFQSFATPGLLAIMEELIIDPVPAVRYQVTIRLLNLYSTANSFMWGLIDRVVNEETNRGVLHGLVQGVLTRLTARYPDKINALAGIIYDRTAPGNRLRHSCIDIFERLYIFYNHSDARVKIQNLILNPLTNTNESRYFVVQLRDAFISGFKEQRYTKTEYASIRKRSWDILLQILQEVKVECQSLVEQAPKDDVLSKELQQKHSDIIEIVDAANMAVYFSSGAHDKKNGEDGSVSNSFDFERVKVFFTEADKVLDELADFSIPGVTHHLLQTLEFLVPVDPVAIFMRIVRTIRVGQSGEYQLESMGADLLVRLIERYMAEYRIVFRDNPDCLQSLIEVLDIFVKAGWSSAQRLTYRMEEIFR</sequence>
<organism evidence="5 6">
    <name type="scientific">Paenibacillus borealis</name>
    <dbReference type="NCBI Taxonomy" id="160799"/>
    <lineage>
        <taxon>Bacteria</taxon>
        <taxon>Bacillati</taxon>
        <taxon>Bacillota</taxon>
        <taxon>Bacilli</taxon>
        <taxon>Bacillales</taxon>
        <taxon>Paenibacillaceae</taxon>
        <taxon>Paenibacillus</taxon>
    </lineage>
</organism>
<keyword evidence="6" id="KW-1185">Reference proteome</keyword>
<dbReference type="InterPro" id="IPR029058">
    <property type="entry name" value="AB_hydrolase_fold"/>
</dbReference>
<evidence type="ECO:0000256" key="3">
    <source>
        <dbReference type="ARBA" id="ARBA00022824"/>
    </source>
</evidence>
<name>A0ABX3HA56_PAEBO</name>
<comment type="subcellular location">
    <subcellularLocation>
        <location evidence="1">Endoplasmic reticulum</location>
    </subcellularLocation>
    <subcellularLocation>
        <location evidence="2">Membrane</location>
    </subcellularLocation>
</comment>
<keyword evidence="4" id="KW-0472">Membrane</keyword>
<evidence type="ECO:0000256" key="2">
    <source>
        <dbReference type="ARBA" id="ARBA00004370"/>
    </source>
</evidence>
<dbReference type="PANTHER" id="PTHR48182:SF2">
    <property type="entry name" value="PROTEIN SERAC1"/>
    <property type="match status" value="1"/>
</dbReference>
<accession>A0ABX3HA56</accession>
<dbReference type="Gene3D" id="3.40.50.1820">
    <property type="entry name" value="alpha/beta hydrolase"/>
    <property type="match status" value="1"/>
</dbReference>
<keyword evidence="3" id="KW-0256">Endoplasmic reticulum</keyword>
<dbReference type="SUPFAM" id="SSF48371">
    <property type="entry name" value="ARM repeat"/>
    <property type="match status" value="1"/>
</dbReference>
<protein>
    <recommendedName>
        <fullName evidence="7">AAA+ ATPase domain-containing protein</fullName>
    </recommendedName>
</protein>
<dbReference type="Proteomes" id="UP000187412">
    <property type="component" value="Unassembled WGS sequence"/>
</dbReference>
<evidence type="ECO:0000313" key="5">
    <source>
        <dbReference type="EMBL" id="OMD47261.1"/>
    </source>
</evidence>
<evidence type="ECO:0000256" key="4">
    <source>
        <dbReference type="ARBA" id="ARBA00023136"/>
    </source>
</evidence>
<dbReference type="InterPro" id="IPR016024">
    <property type="entry name" value="ARM-type_fold"/>
</dbReference>
<evidence type="ECO:0008006" key="7">
    <source>
        <dbReference type="Google" id="ProtNLM"/>
    </source>
</evidence>
<comment type="caution">
    <text evidence="5">The sequence shown here is derived from an EMBL/GenBank/DDBJ whole genome shotgun (WGS) entry which is preliminary data.</text>
</comment>
<evidence type="ECO:0000256" key="1">
    <source>
        <dbReference type="ARBA" id="ARBA00004240"/>
    </source>
</evidence>
<dbReference type="InterPro" id="IPR052374">
    <property type="entry name" value="SERAC1"/>
</dbReference>
<dbReference type="SUPFAM" id="SSF53474">
    <property type="entry name" value="alpha/beta-Hydrolases"/>
    <property type="match status" value="1"/>
</dbReference>
<proteinExistence type="predicted"/>
<dbReference type="PANTHER" id="PTHR48182">
    <property type="entry name" value="PROTEIN SERAC1"/>
    <property type="match status" value="1"/>
</dbReference>
<dbReference type="InterPro" id="IPR027417">
    <property type="entry name" value="P-loop_NTPase"/>
</dbReference>
<dbReference type="SUPFAM" id="SSF52540">
    <property type="entry name" value="P-loop containing nucleoside triphosphate hydrolases"/>
    <property type="match status" value="1"/>
</dbReference>
<evidence type="ECO:0000313" key="6">
    <source>
        <dbReference type="Proteomes" id="UP000187412"/>
    </source>
</evidence>
<dbReference type="Gene3D" id="3.40.50.300">
    <property type="entry name" value="P-loop containing nucleotide triphosphate hydrolases"/>
    <property type="match status" value="1"/>
</dbReference>
<dbReference type="EMBL" id="MPTB01000016">
    <property type="protein sequence ID" value="OMD47261.1"/>
    <property type="molecule type" value="Genomic_DNA"/>
</dbReference>